<comment type="caution">
    <text evidence="1">The sequence shown here is derived from an EMBL/GenBank/DDBJ whole genome shotgun (WGS) entry which is preliminary data.</text>
</comment>
<reference evidence="1 2" key="1">
    <citation type="journal article" date="2018" name="Front. Plant Sci.">
        <title>Red Clover (Trifolium pratense) and Zigzag Clover (T. medium) - A Picture of Genomic Similarities and Differences.</title>
        <authorList>
            <person name="Dluhosova J."/>
            <person name="Istvanek J."/>
            <person name="Nedelnik J."/>
            <person name="Repkova J."/>
        </authorList>
    </citation>
    <scope>NUCLEOTIDE SEQUENCE [LARGE SCALE GENOMIC DNA]</scope>
    <source>
        <strain evidence="2">cv. 10/8</strain>
        <tissue evidence="1">Leaf</tissue>
    </source>
</reference>
<dbReference type="EMBL" id="LXQA010229797">
    <property type="protein sequence ID" value="MCI36039.1"/>
    <property type="molecule type" value="Genomic_DNA"/>
</dbReference>
<evidence type="ECO:0000313" key="1">
    <source>
        <dbReference type="EMBL" id="MCI36039.1"/>
    </source>
</evidence>
<name>A0A392RIH3_9FABA</name>
<proteinExistence type="predicted"/>
<sequence length="29" mass="3335">MIWQVTDCLVLVLPSCYDEKHRGAMVVDL</sequence>
<evidence type="ECO:0000313" key="2">
    <source>
        <dbReference type="Proteomes" id="UP000265520"/>
    </source>
</evidence>
<feature type="non-terminal residue" evidence="1">
    <location>
        <position position="29"/>
    </location>
</feature>
<dbReference type="AlphaFoldDB" id="A0A392RIH3"/>
<organism evidence="1 2">
    <name type="scientific">Trifolium medium</name>
    <dbReference type="NCBI Taxonomy" id="97028"/>
    <lineage>
        <taxon>Eukaryota</taxon>
        <taxon>Viridiplantae</taxon>
        <taxon>Streptophyta</taxon>
        <taxon>Embryophyta</taxon>
        <taxon>Tracheophyta</taxon>
        <taxon>Spermatophyta</taxon>
        <taxon>Magnoliopsida</taxon>
        <taxon>eudicotyledons</taxon>
        <taxon>Gunneridae</taxon>
        <taxon>Pentapetalae</taxon>
        <taxon>rosids</taxon>
        <taxon>fabids</taxon>
        <taxon>Fabales</taxon>
        <taxon>Fabaceae</taxon>
        <taxon>Papilionoideae</taxon>
        <taxon>50 kb inversion clade</taxon>
        <taxon>NPAAA clade</taxon>
        <taxon>Hologalegina</taxon>
        <taxon>IRL clade</taxon>
        <taxon>Trifolieae</taxon>
        <taxon>Trifolium</taxon>
    </lineage>
</organism>
<dbReference type="Proteomes" id="UP000265520">
    <property type="component" value="Unassembled WGS sequence"/>
</dbReference>
<keyword evidence="2" id="KW-1185">Reference proteome</keyword>
<accession>A0A392RIH3</accession>
<protein>
    <submittedName>
        <fullName evidence="1">Uncharacterized protein</fullName>
    </submittedName>
</protein>